<name>A0A1I7AJL4_9FLAO</name>
<gene>
    <name evidence="3" type="ORF">SAMN05216474_2149</name>
</gene>
<evidence type="ECO:0000313" key="4">
    <source>
        <dbReference type="Proteomes" id="UP000236454"/>
    </source>
</evidence>
<proteinExistence type="predicted"/>
<keyword evidence="4" id="KW-1185">Reference proteome</keyword>
<dbReference type="RefSeq" id="WP_090249272.1">
    <property type="nucleotide sequence ID" value="NZ_FPAS01000003.1"/>
</dbReference>
<dbReference type="OrthoDB" id="1154186at2"/>
<feature type="region of interest" description="Disordered" evidence="2">
    <location>
        <begin position="447"/>
        <end position="468"/>
    </location>
</feature>
<organism evidence="3 4">
    <name type="scientific">Lishizhenia tianjinensis</name>
    <dbReference type="NCBI Taxonomy" id="477690"/>
    <lineage>
        <taxon>Bacteria</taxon>
        <taxon>Pseudomonadati</taxon>
        <taxon>Bacteroidota</taxon>
        <taxon>Flavobacteriia</taxon>
        <taxon>Flavobacteriales</taxon>
        <taxon>Crocinitomicaceae</taxon>
        <taxon>Lishizhenia</taxon>
    </lineage>
</organism>
<protein>
    <recommendedName>
        <fullName evidence="5">Transglutaminase-like superfamily protein</fullName>
    </recommendedName>
</protein>
<accession>A0A1I7AJL4</accession>
<sequence>MKAGKRHIKGGDQFNAMFPIPEGKTQLIKKAANLEDTLKLMKQITATTLEDTATIAEYLKASTEKQTCSNIWNFCFNHLQYTKDEMGKEQVRRPSRVWQDRKEGVDCDCMSVFIGSILTNLGIPFAFRLTKYQSPEFEHVYPIAYTKNGVLILDAVVHKFNREVPYSAKKDIKMDLEYLNGFDEDAEFDQFTEIDEILENDFPIDAQGIVELEGLEGRAERQARKAKRKAKRAEKKANRPPLKERLKKGLNVINKFNPATALLRAGVLASMKLNVMNVASKLRFAYWSDSQARQNNMDLNKFNQLKRIREKMEKIFFGAGGKTENLKKAILSGKGNRDRRVTLNGLGEIIYPVHDDQDLRTILGDELFEDEVGESGVNGLGAVATASAIAAASGVIGTLAALIKKLGSLFKSGSPQADQEIVQDNTAAEEEKTRRFNFKNLVNNFKNRNSNVTDPTTQATAPIVDPSIPEDQTFDPAMYDDEASFTRSAEVTPEDKPDEKKGVVGWIKEHPLLTAGIATAVVGGTILAVRAAKKKKGLAGVPKKKKTKSKPTTAKKRKTPARKKPVRKKPTRRRKKPVKRSTSVRKVELL</sequence>
<evidence type="ECO:0000313" key="3">
    <source>
        <dbReference type="EMBL" id="SFT75025.1"/>
    </source>
</evidence>
<dbReference type="Proteomes" id="UP000236454">
    <property type="component" value="Unassembled WGS sequence"/>
</dbReference>
<dbReference type="EMBL" id="FPAS01000003">
    <property type="protein sequence ID" value="SFT75025.1"/>
    <property type="molecule type" value="Genomic_DNA"/>
</dbReference>
<feature type="coiled-coil region" evidence="1">
    <location>
        <begin position="209"/>
        <end position="236"/>
    </location>
</feature>
<reference evidence="3 4" key="1">
    <citation type="submission" date="2016-10" db="EMBL/GenBank/DDBJ databases">
        <authorList>
            <person name="de Groot N.N."/>
        </authorList>
    </citation>
    <scope>NUCLEOTIDE SEQUENCE [LARGE SCALE GENOMIC DNA]</scope>
    <source>
        <strain evidence="3 4">CGMCC 1.7005</strain>
    </source>
</reference>
<dbReference type="STRING" id="477690.SAMN05216474_2149"/>
<evidence type="ECO:0000256" key="1">
    <source>
        <dbReference type="SAM" id="Coils"/>
    </source>
</evidence>
<feature type="compositionally biased region" description="Basic residues" evidence="2">
    <location>
        <begin position="533"/>
        <end position="583"/>
    </location>
</feature>
<evidence type="ECO:0000256" key="2">
    <source>
        <dbReference type="SAM" id="MobiDB-lite"/>
    </source>
</evidence>
<dbReference type="AlphaFoldDB" id="A0A1I7AJL4"/>
<keyword evidence="1" id="KW-0175">Coiled coil</keyword>
<feature type="region of interest" description="Disordered" evidence="2">
    <location>
        <begin position="533"/>
        <end position="590"/>
    </location>
</feature>
<evidence type="ECO:0008006" key="5">
    <source>
        <dbReference type="Google" id="ProtNLM"/>
    </source>
</evidence>